<protein>
    <submittedName>
        <fullName evidence="2">Uncharacterized protein</fullName>
    </submittedName>
</protein>
<evidence type="ECO:0000256" key="1">
    <source>
        <dbReference type="SAM" id="Phobius"/>
    </source>
</evidence>
<evidence type="ECO:0000313" key="4">
    <source>
        <dbReference type="Proteomes" id="UP000183063"/>
    </source>
</evidence>
<dbReference type="Proteomes" id="UP000198939">
    <property type="component" value="Unassembled WGS sequence"/>
</dbReference>
<name>A0A1H8WDC9_9HYPH</name>
<feature type="transmembrane region" description="Helical" evidence="1">
    <location>
        <begin position="6"/>
        <end position="29"/>
    </location>
</feature>
<dbReference type="EMBL" id="FOCV01000062">
    <property type="protein sequence ID" value="SEP25664.1"/>
    <property type="molecule type" value="Genomic_DNA"/>
</dbReference>
<keyword evidence="1" id="KW-1133">Transmembrane helix</keyword>
<keyword evidence="1" id="KW-0812">Transmembrane</keyword>
<reference evidence="2" key="1">
    <citation type="submission" date="2016-10" db="EMBL/GenBank/DDBJ databases">
        <authorList>
            <person name="de Groot N.N."/>
        </authorList>
    </citation>
    <scope>NUCLEOTIDE SEQUENCE [LARGE SCALE GENOMIC DNA]</scope>
    <source>
        <strain evidence="2">CCBAU85039</strain>
    </source>
</reference>
<feature type="transmembrane region" description="Helical" evidence="1">
    <location>
        <begin position="36"/>
        <end position="55"/>
    </location>
</feature>
<dbReference type="EMBL" id="FNXB01000076">
    <property type="protein sequence ID" value="SEI20876.1"/>
    <property type="molecule type" value="Genomic_DNA"/>
</dbReference>
<evidence type="ECO:0000313" key="3">
    <source>
        <dbReference type="EMBL" id="SEP25664.1"/>
    </source>
</evidence>
<evidence type="ECO:0000313" key="5">
    <source>
        <dbReference type="Proteomes" id="UP000198939"/>
    </source>
</evidence>
<reference evidence="3 5" key="2">
    <citation type="submission" date="2016-10" db="EMBL/GenBank/DDBJ databases">
        <authorList>
            <person name="Varghese N."/>
            <person name="Submissions S."/>
        </authorList>
    </citation>
    <scope>NUCLEOTIDE SEQUENCE [LARGE SCALE GENOMIC DNA]</scope>
    <source>
        <strain evidence="3 5">CGMCC 1.7071</strain>
    </source>
</reference>
<organism evidence="2 4">
    <name type="scientific">Rhizobium tibeticum</name>
    <dbReference type="NCBI Taxonomy" id="501024"/>
    <lineage>
        <taxon>Bacteria</taxon>
        <taxon>Pseudomonadati</taxon>
        <taxon>Pseudomonadota</taxon>
        <taxon>Alphaproteobacteria</taxon>
        <taxon>Hyphomicrobiales</taxon>
        <taxon>Rhizobiaceae</taxon>
        <taxon>Rhizobium/Agrobacterium group</taxon>
        <taxon>Rhizobium</taxon>
    </lineage>
</organism>
<proteinExistence type="predicted"/>
<keyword evidence="1" id="KW-0472">Membrane</keyword>
<keyword evidence="5" id="KW-1185">Reference proteome</keyword>
<gene>
    <name evidence="2" type="ORF">RTCCBAU85039_6494</name>
    <name evidence="3" type="ORF">SAMN05216228_10623</name>
</gene>
<dbReference type="AlphaFoldDB" id="A0A1H8WDC9"/>
<dbReference type="Proteomes" id="UP000183063">
    <property type="component" value="Unassembled WGS sequence"/>
</dbReference>
<accession>A0A1H8WDC9</accession>
<evidence type="ECO:0000313" key="2">
    <source>
        <dbReference type="EMBL" id="SEI20876.1"/>
    </source>
</evidence>
<sequence>MSEQRWWTQTALFPGVLAIATSWIIPSLFPPSLSSLAIDLAPTGVGLAVLAISSWDFRVRNDWLLPCAVRPFPNSDLNGG</sequence>
<reference evidence="4" key="3">
    <citation type="submission" date="2016-10" db="EMBL/GenBank/DDBJ databases">
        <authorList>
            <person name="Wibberg D."/>
        </authorList>
    </citation>
    <scope>NUCLEOTIDE SEQUENCE [LARGE SCALE GENOMIC DNA]</scope>
</reference>